<evidence type="ECO:0000313" key="2">
    <source>
        <dbReference type="EMBL" id="BAC99923.1"/>
    </source>
</evidence>
<dbReference type="AlphaFoldDB" id="Q6YTA2"/>
<dbReference type="EMBL" id="AP006158">
    <property type="protein sequence ID" value="BAC99955.1"/>
    <property type="molecule type" value="Genomic_DNA"/>
</dbReference>
<protein>
    <submittedName>
        <fullName evidence="3">Uncharacterized protein</fullName>
    </submittedName>
</protein>
<dbReference type="EMBL" id="AP006064">
    <property type="protein sequence ID" value="BAC99923.1"/>
    <property type="molecule type" value="Genomic_DNA"/>
</dbReference>
<reference evidence="2" key="1">
    <citation type="submission" date="2002-12" db="EMBL/GenBank/DDBJ databases">
        <title>Oryza sativa nipponbare(GA3) genomic DNA, chromosome 8, BAC clone:OSJNBa0023I13.</title>
        <authorList>
            <person name="Sasaki T."/>
            <person name="Matsumoto T."/>
            <person name="Katayose Y."/>
        </authorList>
    </citation>
    <scope>NUCLEOTIDE SEQUENCE</scope>
</reference>
<evidence type="ECO:0000256" key="1">
    <source>
        <dbReference type="SAM" id="MobiDB-lite"/>
    </source>
</evidence>
<name>Q6YTA2_ORYSJ</name>
<gene>
    <name evidence="3" type="ORF">B1127C04.31</name>
    <name evidence="2" type="ORF">OSJNBa0023I13.9</name>
</gene>
<reference evidence="3" key="2">
    <citation type="submission" date="2003-01" db="EMBL/GenBank/DDBJ databases">
        <title>Oryza sativa nipponbare(GA3) genomic DNA, chromosome 8, BAC clone:B1127C04.</title>
        <authorList>
            <person name="Sasaki T."/>
            <person name="Matsumoto T."/>
            <person name="Katayose Y."/>
        </authorList>
    </citation>
    <scope>NUCLEOTIDE SEQUENCE</scope>
</reference>
<evidence type="ECO:0000313" key="4">
    <source>
        <dbReference type="Proteomes" id="UP000000763"/>
    </source>
</evidence>
<evidence type="ECO:0000313" key="3">
    <source>
        <dbReference type="EMBL" id="BAC99955.1"/>
    </source>
</evidence>
<proteinExistence type="predicted"/>
<organism evidence="3 4">
    <name type="scientific">Oryza sativa subsp. japonica</name>
    <name type="common">Rice</name>
    <dbReference type="NCBI Taxonomy" id="39947"/>
    <lineage>
        <taxon>Eukaryota</taxon>
        <taxon>Viridiplantae</taxon>
        <taxon>Streptophyta</taxon>
        <taxon>Embryophyta</taxon>
        <taxon>Tracheophyta</taxon>
        <taxon>Spermatophyta</taxon>
        <taxon>Magnoliopsida</taxon>
        <taxon>Liliopsida</taxon>
        <taxon>Poales</taxon>
        <taxon>Poaceae</taxon>
        <taxon>BOP clade</taxon>
        <taxon>Oryzoideae</taxon>
        <taxon>Oryzeae</taxon>
        <taxon>Oryzinae</taxon>
        <taxon>Oryza</taxon>
        <taxon>Oryza sativa</taxon>
    </lineage>
</organism>
<reference evidence="4" key="4">
    <citation type="journal article" date="2008" name="Nucleic Acids Res.">
        <title>The rice annotation project database (RAP-DB): 2008 update.</title>
        <authorList>
            <consortium name="The rice annotation project (RAP)"/>
        </authorList>
    </citation>
    <scope>GENOME REANNOTATION</scope>
    <source>
        <strain evidence="4">cv. Nipponbare</strain>
    </source>
</reference>
<sequence>MQKVRPQALYGRPKLQLAPCRPLYGRQGPNRNFGRRRQTARSTHRLPHQVARWAGPSGLTTLGRVWLGRDPLGFRFKTHPLLF</sequence>
<reference evidence="4" key="3">
    <citation type="journal article" date="2005" name="Nature">
        <title>The map-based sequence of the rice genome.</title>
        <authorList>
            <consortium name="International rice genome sequencing project (IRGSP)"/>
            <person name="Matsumoto T."/>
            <person name="Wu J."/>
            <person name="Kanamori H."/>
            <person name="Katayose Y."/>
            <person name="Fujisawa M."/>
            <person name="Namiki N."/>
            <person name="Mizuno H."/>
            <person name="Yamamoto K."/>
            <person name="Antonio B.A."/>
            <person name="Baba T."/>
            <person name="Sakata K."/>
            <person name="Nagamura Y."/>
            <person name="Aoki H."/>
            <person name="Arikawa K."/>
            <person name="Arita K."/>
            <person name="Bito T."/>
            <person name="Chiden Y."/>
            <person name="Fujitsuka N."/>
            <person name="Fukunaka R."/>
            <person name="Hamada M."/>
            <person name="Harada C."/>
            <person name="Hayashi A."/>
            <person name="Hijishita S."/>
            <person name="Honda M."/>
            <person name="Hosokawa S."/>
            <person name="Ichikawa Y."/>
            <person name="Idonuma A."/>
            <person name="Iijima M."/>
            <person name="Ikeda M."/>
            <person name="Ikeno M."/>
            <person name="Ito K."/>
            <person name="Ito S."/>
            <person name="Ito T."/>
            <person name="Ito Y."/>
            <person name="Ito Y."/>
            <person name="Iwabuchi A."/>
            <person name="Kamiya K."/>
            <person name="Karasawa W."/>
            <person name="Kurita K."/>
            <person name="Katagiri S."/>
            <person name="Kikuta A."/>
            <person name="Kobayashi H."/>
            <person name="Kobayashi N."/>
            <person name="Machita K."/>
            <person name="Maehara T."/>
            <person name="Masukawa M."/>
            <person name="Mizubayashi T."/>
            <person name="Mukai Y."/>
            <person name="Nagasaki H."/>
            <person name="Nagata Y."/>
            <person name="Naito S."/>
            <person name="Nakashima M."/>
            <person name="Nakama Y."/>
            <person name="Nakamichi Y."/>
            <person name="Nakamura M."/>
            <person name="Meguro A."/>
            <person name="Negishi M."/>
            <person name="Ohta I."/>
            <person name="Ohta T."/>
            <person name="Okamoto M."/>
            <person name="Ono N."/>
            <person name="Saji S."/>
            <person name="Sakaguchi M."/>
            <person name="Sakai K."/>
            <person name="Shibata M."/>
            <person name="Shimokawa T."/>
            <person name="Song J."/>
            <person name="Takazaki Y."/>
            <person name="Terasawa K."/>
            <person name="Tsugane M."/>
            <person name="Tsuji K."/>
            <person name="Ueda S."/>
            <person name="Waki K."/>
            <person name="Yamagata H."/>
            <person name="Yamamoto M."/>
            <person name="Yamamoto S."/>
            <person name="Yamane H."/>
            <person name="Yoshiki S."/>
            <person name="Yoshihara R."/>
            <person name="Yukawa K."/>
            <person name="Zhong H."/>
            <person name="Yano M."/>
            <person name="Yuan Q."/>
            <person name="Ouyang S."/>
            <person name="Liu J."/>
            <person name="Jones K.M."/>
            <person name="Gansberger K."/>
            <person name="Moffat K."/>
            <person name="Hill J."/>
            <person name="Bera J."/>
            <person name="Fadrosh D."/>
            <person name="Jin S."/>
            <person name="Johri S."/>
            <person name="Kim M."/>
            <person name="Overton L."/>
            <person name="Reardon M."/>
            <person name="Tsitrin T."/>
            <person name="Vuong H."/>
            <person name="Weaver B."/>
            <person name="Ciecko A."/>
            <person name="Tallon L."/>
            <person name="Jackson J."/>
            <person name="Pai G."/>
            <person name="Aken S.V."/>
            <person name="Utterback T."/>
            <person name="Reidmuller S."/>
            <person name="Feldblyum T."/>
            <person name="Hsiao J."/>
            <person name="Zismann V."/>
            <person name="Iobst S."/>
            <person name="de Vazeille A.R."/>
            <person name="Buell C.R."/>
            <person name="Ying K."/>
            <person name="Li Y."/>
            <person name="Lu T."/>
            <person name="Huang Y."/>
            <person name="Zhao Q."/>
            <person name="Feng Q."/>
            <person name="Zhang L."/>
            <person name="Zhu J."/>
            <person name="Weng Q."/>
            <person name="Mu J."/>
            <person name="Lu Y."/>
            <person name="Fan D."/>
            <person name="Liu Y."/>
            <person name="Guan J."/>
            <person name="Zhang Y."/>
            <person name="Yu S."/>
            <person name="Liu X."/>
            <person name="Zhang Y."/>
            <person name="Hong G."/>
            <person name="Han B."/>
            <person name="Choisne N."/>
            <person name="Demange N."/>
            <person name="Orjeda G."/>
            <person name="Samain S."/>
            <person name="Cattolico L."/>
            <person name="Pelletier E."/>
            <person name="Couloux A."/>
            <person name="Segurens B."/>
            <person name="Wincker P."/>
            <person name="D'Hont A."/>
            <person name="Scarpelli C."/>
            <person name="Weissenbach J."/>
            <person name="Salanoubat M."/>
            <person name="Quetier F."/>
            <person name="Yu Y."/>
            <person name="Kim H.R."/>
            <person name="Rambo T."/>
            <person name="Currie J."/>
            <person name="Collura K."/>
            <person name="Luo M."/>
            <person name="Yang T."/>
            <person name="Ammiraju J.S.S."/>
            <person name="Engler F."/>
            <person name="Soderlund C."/>
            <person name="Wing R.A."/>
            <person name="Palmer L.E."/>
            <person name="de la Bastide M."/>
            <person name="Spiegel L."/>
            <person name="Nascimento L."/>
            <person name="Zutavern T."/>
            <person name="O'Shaughnessy A."/>
            <person name="Dike S."/>
            <person name="Dedhia N."/>
            <person name="Preston R."/>
            <person name="Balija V."/>
            <person name="McCombie W.R."/>
            <person name="Chow T."/>
            <person name="Chen H."/>
            <person name="Chung M."/>
            <person name="Chen C."/>
            <person name="Shaw J."/>
            <person name="Wu H."/>
            <person name="Hsiao K."/>
            <person name="Chao Y."/>
            <person name="Chu M."/>
            <person name="Cheng C."/>
            <person name="Hour A."/>
            <person name="Lee P."/>
            <person name="Lin S."/>
            <person name="Lin Y."/>
            <person name="Liou J."/>
            <person name="Liu S."/>
            <person name="Hsing Y."/>
            <person name="Raghuvanshi S."/>
            <person name="Mohanty A."/>
            <person name="Bharti A.K."/>
            <person name="Gaur A."/>
            <person name="Gupta V."/>
            <person name="Kumar D."/>
            <person name="Ravi V."/>
            <person name="Vij S."/>
            <person name="Kapur A."/>
            <person name="Khurana P."/>
            <person name="Khurana P."/>
            <person name="Khurana J.P."/>
            <person name="Tyagi A.K."/>
            <person name="Gaikwad K."/>
            <person name="Singh A."/>
            <person name="Dalal V."/>
            <person name="Srivastava S."/>
            <person name="Dixit A."/>
            <person name="Pal A.K."/>
            <person name="Ghazi I.A."/>
            <person name="Yadav M."/>
            <person name="Pandit A."/>
            <person name="Bhargava A."/>
            <person name="Sureshbabu K."/>
            <person name="Batra K."/>
            <person name="Sharma T.R."/>
            <person name="Mohapatra T."/>
            <person name="Singh N.K."/>
            <person name="Messing J."/>
            <person name="Nelson A.B."/>
            <person name="Fuks G."/>
            <person name="Kavchok S."/>
            <person name="Keizer G."/>
            <person name="Linton E."/>
            <person name="Llaca V."/>
            <person name="Song R."/>
            <person name="Tanyolac B."/>
            <person name="Young S."/>
            <person name="Ho-Il K."/>
            <person name="Hahn J.H."/>
            <person name="Sangsakoo G."/>
            <person name="Vanavichit A."/>
            <person name="de Mattos Luiz.A.T."/>
            <person name="Zimmer P.D."/>
            <person name="Malone G."/>
            <person name="Dellagostin O."/>
            <person name="de Oliveira A.C."/>
            <person name="Bevan M."/>
            <person name="Bancroft I."/>
            <person name="Minx P."/>
            <person name="Cordum H."/>
            <person name="Wilson R."/>
            <person name="Cheng Z."/>
            <person name="Jin W."/>
            <person name="Jiang J."/>
            <person name="Leong S.A."/>
            <person name="Iwama H."/>
            <person name="Gojobori T."/>
            <person name="Itoh T."/>
            <person name="Niimura Y."/>
            <person name="Fujii Y."/>
            <person name="Habara T."/>
            <person name="Sakai H."/>
            <person name="Sato Y."/>
            <person name="Wilson G."/>
            <person name="Kumar K."/>
            <person name="McCouch S."/>
            <person name="Juretic N."/>
            <person name="Hoen D."/>
            <person name="Wright S."/>
            <person name="Bruskiewich R."/>
            <person name="Bureau T."/>
            <person name="Miyao A."/>
            <person name="Hirochika H."/>
            <person name="Nishikawa T."/>
            <person name="Kadowaki K."/>
            <person name="Sugiura M."/>
            <person name="Burr B."/>
            <person name="Sasaki T."/>
        </authorList>
    </citation>
    <scope>NUCLEOTIDE SEQUENCE [LARGE SCALE GENOMIC DNA]</scope>
    <source>
        <strain evidence="4">cv. Nipponbare</strain>
    </source>
</reference>
<feature type="compositionally biased region" description="Basic residues" evidence="1">
    <location>
        <begin position="33"/>
        <end position="46"/>
    </location>
</feature>
<feature type="region of interest" description="Disordered" evidence="1">
    <location>
        <begin position="20"/>
        <end position="46"/>
    </location>
</feature>
<dbReference type="Proteomes" id="UP000000763">
    <property type="component" value="Chromosome 8"/>
</dbReference>
<accession>Q6YTA2</accession>